<feature type="binding site" evidence="5">
    <location>
        <position position="104"/>
    </location>
    <ligand>
        <name>FAD</name>
        <dbReference type="ChEBI" id="CHEBI:57692"/>
    </ligand>
</feature>
<name>A0A1C0ZXB9_9BACL</name>
<feature type="binding site" evidence="5">
    <location>
        <position position="39"/>
    </location>
    <ligand>
        <name>NADPH</name>
        <dbReference type="ChEBI" id="CHEBI:57783"/>
    </ligand>
</feature>
<evidence type="ECO:0000256" key="1">
    <source>
        <dbReference type="ARBA" id="ARBA00022630"/>
    </source>
</evidence>
<keyword evidence="3 5" id="KW-0560">Oxidoreductase</keyword>
<comment type="cofactor">
    <cofactor evidence="5">
        <name>FAD</name>
        <dbReference type="ChEBI" id="CHEBI:57692"/>
    </cofactor>
</comment>
<sequence length="384" mass="42938">MNRIAIIGGGPGGLTLALILQRHGIDSVIYERESAESIRDRGGSLDLHKDSGQLALKEAGLLEAFHKIARYEGEDLLLVDKHGTVYRKEVDETGKEGDRPEIDRGDLCELLLHALDPQRIRFGYKFIEAIPLADGKHELHFENGHVDTVDLVVGADGAFSKLRPLLTDASVEYSGLSMVELNIEDAANRHPDLFSFNGRGSMIALSDNKGILAQVNGDGRIRVYLSFRADRDWVDTNGIPLDKPQVAKQAFLKLFDDWDEMLKNYIRYAEDKMVTRRIYMLPIGLTWESRIGITLLGDAAHLMSPFMGEGVNLAMLDASVLALSLVQNGDLEESIRSYEQKMFEYSSPMAEMSDDNLKLFFADTGASGVRDWFDQFEQGHQEED</sequence>
<dbReference type="InterPro" id="IPR002938">
    <property type="entry name" value="FAD-bd"/>
</dbReference>
<keyword evidence="5" id="KW-0521">NADP</keyword>
<feature type="domain" description="FAD-binding" evidence="6">
    <location>
        <begin position="4"/>
        <end position="326"/>
    </location>
</feature>
<keyword evidence="1 5" id="KW-0285">Flavoprotein</keyword>
<comment type="caution">
    <text evidence="7">The sequence shown here is derived from an EMBL/GenBank/DDBJ whole genome shotgun (WGS) entry which is preliminary data.</text>
</comment>
<dbReference type="EC" id="1.14.13.-" evidence="5"/>
<evidence type="ECO:0000259" key="6">
    <source>
        <dbReference type="Pfam" id="PF01494"/>
    </source>
</evidence>
<comment type="catalytic activity">
    <reaction evidence="5">
        <text>a tetracycline + NADPH + O2 + H(+) = an 11a-hydroxytetracycline + NADP(+) + H2O</text>
        <dbReference type="Rhea" id="RHEA:61444"/>
        <dbReference type="ChEBI" id="CHEBI:15377"/>
        <dbReference type="ChEBI" id="CHEBI:15378"/>
        <dbReference type="ChEBI" id="CHEBI:15379"/>
        <dbReference type="ChEBI" id="CHEBI:57783"/>
        <dbReference type="ChEBI" id="CHEBI:58349"/>
        <dbReference type="ChEBI" id="CHEBI:144644"/>
        <dbReference type="ChEBI" id="CHEBI:144645"/>
    </reaction>
</comment>
<dbReference type="Pfam" id="PF01494">
    <property type="entry name" value="FAD_binding_3"/>
    <property type="match status" value="1"/>
</dbReference>
<accession>A0A1C0ZXB9</accession>
<evidence type="ECO:0000256" key="4">
    <source>
        <dbReference type="ARBA" id="ARBA00023033"/>
    </source>
</evidence>
<dbReference type="PANTHER" id="PTHR46972:SF1">
    <property type="entry name" value="FAD DEPENDENT OXIDOREDUCTASE DOMAIN-CONTAINING PROTEIN"/>
    <property type="match status" value="1"/>
</dbReference>
<protein>
    <recommendedName>
        <fullName evidence="5">Flavin-dependent monooxygenase</fullName>
    </recommendedName>
    <alternativeName>
        <fullName evidence="5">TetX monooxygenase</fullName>
        <shortName evidence="5">TetX</shortName>
        <ecNumber evidence="5">1.14.13.-</ecNumber>
    </alternativeName>
</protein>
<dbReference type="GO" id="GO:0005737">
    <property type="term" value="C:cytoplasm"/>
    <property type="evidence" value="ECO:0007669"/>
    <property type="project" value="UniProtKB-SubCell"/>
</dbReference>
<evidence type="ECO:0000256" key="5">
    <source>
        <dbReference type="HAMAP-Rule" id="MF_00845"/>
    </source>
</evidence>
<comment type="domain">
    <text evidence="5">Consists of an N-terminal FAD-binding domain with a Rossman fold and a C-terminal substrate-binding domain.</text>
</comment>
<gene>
    <name evidence="7" type="ORF">A8709_29675</name>
</gene>
<evidence type="ECO:0000256" key="2">
    <source>
        <dbReference type="ARBA" id="ARBA00022827"/>
    </source>
</evidence>
<reference evidence="8" key="1">
    <citation type="submission" date="2016-05" db="EMBL/GenBank/DDBJ databases">
        <title>Paenibacillus oryzae. sp. nov., isolated from the rice root.</title>
        <authorList>
            <person name="Zhang J."/>
            <person name="Zhang X."/>
        </authorList>
    </citation>
    <scope>NUCLEOTIDE SEQUENCE [LARGE SCALE GENOMIC DNA]</scope>
    <source>
        <strain evidence="8">KCTC13222</strain>
    </source>
</reference>
<dbReference type="InterPro" id="IPR043683">
    <property type="entry name" value="TetX_monooxygenase"/>
</dbReference>
<keyword evidence="2 5" id="KW-0274">FAD</keyword>
<dbReference type="EMBL" id="LYPC01000027">
    <property type="protein sequence ID" value="OCT12740.1"/>
    <property type="molecule type" value="Genomic_DNA"/>
</dbReference>
<feature type="binding site" evidence="5">
    <location>
        <position position="46"/>
    </location>
    <ligand>
        <name>FAD</name>
        <dbReference type="ChEBI" id="CHEBI:57692"/>
    </ligand>
</feature>
<comment type="subunit">
    <text evidence="5">Monomer.</text>
</comment>
<organism evidence="7 8">
    <name type="scientific">Paenibacillus pectinilyticus</name>
    <dbReference type="NCBI Taxonomy" id="512399"/>
    <lineage>
        <taxon>Bacteria</taxon>
        <taxon>Bacillati</taxon>
        <taxon>Bacillota</taxon>
        <taxon>Bacilli</taxon>
        <taxon>Bacillales</taxon>
        <taxon>Paenibacillaceae</taxon>
        <taxon>Paenibacillus</taxon>
    </lineage>
</organism>
<proteinExistence type="inferred from homology"/>
<evidence type="ECO:0000256" key="3">
    <source>
        <dbReference type="ARBA" id="ARBA00023002"/>
    </source>
</evidence>
<dbReference type="InterPro" id="IPR036188">
    <property type="entry name" value="FAD/NAD-bd_sf"/>
</dbReference>
<dbReference type="HAMAP" id="MF_00845">
    <property type="entry name" value="TetX_monooxygenase"/>
    <property type="match status" value="1"/>
</dbReference>
<feature type="binding site" evidence="5">
    <location>
        <position position="298"/>
    </location>
    <ligand>
        <name>FAD</name>
        <dbReference type="ChEBI" id="CHEBI:57692"/>
    </ligand>
</feature>
<keyword evidence="8" id="KW-1185">Reference proteome</keyword>
<keyword evidence="5" id="KW-0963">Cytoplasm</keyword>
<evidence type="ECO:0000313" key="8">
    <source>
        <dbReference type="Proteomes" id="UP000093309"/>
    </source>
</evidence>
<evidence type="ECO:0000313" key="7">
    <source>
        <dbReference type="EMBL" id="OCT12740.1"/>
    </source>
</evidence>
<dbReference type="STRING" id="512399.A8709_29675"/>
<dbReference type="GO" id="GO:0004497">
    <property type="term" value="F:monooxygenase activity"/>
    <property type="evidence" value="ECO:0007669"/>
    <property type="project" value="UniProtKB-UniRule"/>
</dbReference>
<comment type="similarity">
    <text evidence="5">Belongs to the aromatic-ring hydroxylase family. TetX subfamily.</text>
</comment>
<dbReference type="GO" id="GO:0046677">
    <property type="term" value="P:response to antibiotic"/>
    <property type="evidence" value="ECO:0007669"/>
    <property type="project" value="InterPro"/>
</dbReference>
<dbReference type="PANTHER" id="PTHR46972">
    <property type="entry name" value="MONOOXYGENASE ASQM-RELATED"/>
    <property type="match status" value="1"/>
</dbReference>
<comment type="subcellular location">
    <subcellularLocation>
        <location evidence="5">Cytoplasm</location>
    </subcellularLocation>
</comment>
<comment type="function">
    <text evidence="5">An FAD-requiring monooxygenase active on some tetracycline antibiotic derivatives, which leads to their inactivation. Hydroxylates carbon 11a of tetracycline and some analogs.</text>
</comment>
<dbReference type="AlphaFoldDB" id="A0A1C0ZXB9"/>
<dbReference type="PRINTS" id="PR00420">
    <property type="entry name" value="RNGMNOXGNASE"/>
</dbReference>
<dbReference type="OrthoDB" id="9806565at2"/>
<dbReference type="Proteomes" id="UP000093309">
    <property type="component" value="Unassembled WGS sequence"/>
</dbReference>
<dbReference type="GO" id="GO:0071949">
    <property type="term" value="F:FAD binding"/>
    <property type="evidence" value="ECO:0007669"/>
    <property type="project" value="InterPro"/>
</dbReference>
<dbReference type="Gene3D" id="3.50.50.60">
    <property type="entry name" value="FAD/NAD(P)-binding domain"/>
    <property type="match status" value="1"/>
</dbReference>
<keyword evidence="4 5" id="KW-0503">Monooxygenase</keyword>
<dbReference type="SUPFAM" id="SSF51905">
    <property type="entry name" value="FAD/NAD(P)-binding domain"/>
    <property type="match status" value="1"/>
</dbReference>
<keyword evidence="5" id="KW-0547">Nucleotide-binding</keyword>